<evidence type="ECO:0000313" key="3">
    <source>
        <dbReference type="WBParaSite" id="BXY_0835500.1"/>
    </source>
</evidence>
<reference evidence="3" key="1">
    <citation type="submission" date="2016-11" db="UniProtKB">
        <authorList>
            <consortium name="WormBaseParasite"/>
        </authorList>
    </citation>
    <scope>IDENTIFICATION</scope>
</reference>
<dbReference type="AlphaFoldDB" id="A0A1I7S5S0"/>
<feature type="compositionally biased region" description="Polar residues" evidence="1">
    <location>
        <begin position="313"/>
        <end position="325"/>
    </location>
</feature>
<proteinExistence type="predicted"/>
<name>A0A1I7S5S0_BURXY</name>
<feature type="region of interest" description="Disordered" evidence="1">
    <location>
        <begin position="1"/>
        <end position="21"/>
    </location>
</feature>
<accession>A0A1I7S5S0</accession>
<feature type="region of interest" description="Disordered" evidence="1">
    <location>
        <begin position="58"/>
        <end position="134"/>
    </location>
</feature>
<feature type="compositionally biased region" description="Basic and acidic residues" evidence="1">
    <location>
        <begin position="89"/>
        <end position="107"/>
    </location>
</feature>
<dbReference type="Proteomes" id="UP000095284">
    <property type="component" value="Unplaced"/>
</dbReference>
<feature type="region of interest" description="Disordered" evidence="1">
    <location>
        <begin position="303"/>
        <end position="356"/>
    </location>
</feature>
<dbReference type="WBParaSite" id="BXY_0835500.1">
    <property type="protein sequence ID" value="BXY_0835500.1"/>
    <property type="gene ID" value="BXY_0835500"/>
</dbReference>
<protein>
    <submittedName>
        <fullName evidence="3">Bromo domain-containing protein</fullName>
    </submittedName>
</protein>
<feature type="compositionally biased region" description="Polar residues" evidence="1">
    <location>
        <begin position="124"/>
        <end position="134"/>
    </location>
</feature>
<evidence type="ECO:0000313" key="2">
    <source>
        <dbReference type="Proteomes" id="UP000095284"/>
    </source>
</evidence>
<feature type="compositionally biased region" description="Basic and acidic residues" evidence="1">
    <location>
        <begin position="846"/>
        <end position="861"/>
    </location>
</feature>
<evidence type="ECO:0000256" key="1">
    <source>
        <dbReference type="SAM" id="MobiDB-lite"/>
    </source>
</evidence>
<feature type="compositionally biased region" description="Acidic residues" evidence="1">
    <location>
        <begin position="862"/>
        <end position="873"/>
    </location>
</feature>
<sequence length="933" mass="106419">MDPESSQMKRSTDKEDLEEVPIKSVRANCLAKARAKRQEIADRRHRLTMASVAARKARLKVPNENEDFEEEPVKKNREGGNKLAKANVKRQETLARRKKFSEADHTAQRRKRMEVDAEEPDSISDCSEISTSASSDFNPTSHLKEVINAVGKANQARLELLCKTHKFSTATENDVMATIMATMADTIEIFQDYVPGYVMGVANEAFTDLLNRSSSNITEVIRAVKPPMRKVQSKRSHQNSLQKPLPALRLTNSPGVLIDHSGPRQTPIQIPPGANVTVVVHVPNGAKGPTVGDVVKGKKNLPKDWKAQEIPNEASSTQTVPSEVPSTKKPRNSTKKSAAIDDEMGPSTSKKAKLDKPVKESYYMRKKREMQEKLAAVEVKEEPQPIIYETPKKITGLADFLEPQTTSMSQEEILSSFHSKILLDNHEKKNKLVEARSRVRKINATTFLDPTTKDDACFEKWCNASENSAKINEKFEKLTRGWEYSFRGQLLLPMMLRDPVLKAAMVLVAFPATFFDVRNPGHLPFDSALRRKCTNFVAEVCCNVFHDAPFVKNDLMDLLIELDKTCKSCYWIQMSIIEIRKAVRDMTELNNRTPCAIRMPDEERLAAAKGAHVYPRRVSYSKIDEHFLGEKRSPINTVNHLQTTNGQILVKQLPQCSKARYVRFPEPFNKVNLVEWLKKSPNKARIDGIIKTIFTNWTFTFNDIPIINYADNPETRIALAIFLDFDRCLVEGLNLVATARKQIFLLIRTIMQKAMPPKKYTNLQLELLLRELDVVCKTDYFRTLKLVDVGLREKRYLRSKRAMAAREREIEEEYEEDGSEEKVSRYEKQWQRQNISLRPQRLILRPPKEPDFYEIPERTGQENEEDLAEDGDQIGEKDPQNGEEVPGEQVEAPNGALNNVFEDKMDDIPSGLKKIIDQYREVPKVMKEELPEE</sequence>
<feature type="region of interest" description="Disordered" evidence="1">
    <location>
        <begin position="846"/>
        <end position="896"/>
    </location>
</feature>
<organism evidence="2 3">
    <name type="scientific">Bursaphelenchus xylophilus</name>
    <name type="common">Pinewood nematode worm</name>
    <name type="synonym">Aphelenchoides xylophilus</name>
    <dbReference type="NCBI Taxonomy" id="6326"/>
    <lineage>
        <taxon>Eukaryota</taxon>
        <taxon>Metazoa</taxon>
        <taxon>Ecdysozoa</taxon>
        <taxon>Nematoda</taxon>
        <taxon>Chromadorea</taxon>
        <taxon>Rhabditida</taxon>
        <taxon>Tylenchina</taxon>
        <taxon>Tylenchomorpha</taxon>
        <taxon>Aphelenchoidea</taxon>
        <taxon>Aphelenchoididae</taxon>
        <taxon>Bursaphelenchus</taxon>
    </lineage>
</organism>
<feature type="compositionally biased region" description="Basic and acidic residues" evidence="1">
    <location>
        <begin position="71"/>
        <end position="80"/>
    </location>
</feature>